<feature type="region of interest" description="Disordered" evidence="1">
    <location>
        <begin position="477"/>
        <end position="510"/>
    </location>
</feature>
<sequence length="711" mass="77791">MIRQDPVASPRSNKDELYQRDLNACIEGIASFPVARRQTSAGGHLIIGPVARCAVNLFTPVDASHSLPSPPQSPTHQQWSTQPPPASQTDFIDMDRSYLHGGPIRGNAGPVRNPENVRPPQDARVFQDARSNLAVKPATNPGNLKLKKTAVKIVTPAGPEPGSPAALHKKGGAVISTPLENLRTEVKMDESTPLHQLAAKLIPPSLPPSGVDLATEKVDVGSSLDEMFARLAAKTPSVSSLSTKAVSPLGPDKATFTFEDDVKSVPDKTKVPTSERAGSKAHQPLKPMLPLSEQLQDQHRRAESPKKSSVGSCDTVEQGESKNNPGEEYMRKATAYLKELPCKPGDSAHIIKTAAGKLRAAYETSPAESQTADIEKLRSRYVFAIISYVNQKVKLNREPLTADSVKKTLLANNGDFLQLFAALVEDKYIATDNLEHVTNLCQYVLNMLPKADVISTPGERRQSEDAQTGGFALNSHTDVPAKSPNEVTPQPTNAAADPLEGMKAWPTREKREHGATYRSCTLKGIGEVKSLHQLQALVWGGKLESINMPEVGSEHAAVKFLTPEACQAYLDATKNGIEIQNGAKKMIIFVNMQPEPNSINDVIQNCIDGDASRCIRATGADDDWSNRVLFKLARGKQQIPRTVDCIKQGKTARGHHYIEFRFGNIYHALNFKRYLMNDEDWEHCNIIYAPDPCMLASGVHDNDTDEWWEMV</sequence>
<name>A0A1Y2LY28_EPING</name>
<dbReference type="STRING" id="105696.A0A1Y2LY28"/>
<keyword evidence="3" id="KW-1185">Reference proteome</keyword>
<organism evidence="2 3">
    <name type="scientific">Epicoccum nigrum</name>
    <name type="common">Soil fungus</name>
    <name type="synonym">Epicoccum purpurascens</name>
    <dbReference type="NCBI Taxonomy" id="105696"/>
    <lineage>
        <taxon>Eukaryota</taxon>
        <taxon>Fungi</taxon>
        <taxon>Dikarya</taxon>
        <taxon>Ascomycota</taxon>
        <taxon>Pezizomycotina</taxon>
        <taxon>Dothideomycetes</taxon>
        <taxon>Pleosporomycetidae</taxon>
        <taxon>Pleosporales</taxon>
        <taxon>Pleosporineae</taxon>
        <taxon>Didymellaceae</taxon>
        <taxon>Epicoccum</taxon>
    </lineage>
</organism>
<proteinExistence type="predicted"/>
<dbReference type="OMA" id="WESCTIV"/>
<feature type="compositionally biased region" description="Basic and acidic residues" evidence="1">
    <location>
        <begin position="296"/>
        <end position="306"/>
    </location>
</feature>
<dbReference type="EMBL" id="KZ107846">
    <property type="protein sequence ID" value="OSS48429.1"/>
    <property type="molecule type" value="Genomic_DNA"/>
</dbReference>
<accession>A0A1Y2LY28</accession>
<gene>
    <name evidence="2" type="ORF">B5807_07851</name>
</gene>
<feature type="region of interest" description="Disordered" evidence="1">
    <location>
        <begin position="64"/>
        <end position="87"/>
    </location>
</feature>
<feature type="region of interest" description="Disordered" evidence="1">
    <location>
        <begin position="260"/>
        <end position="326"/>
    </location>
</feature>
<dbReference type="InParanoid" id="A0A1Y2LY28"/>
<dbReference type="AlphaFoldDB" id="A0A1Y2LY28"/>
<evidence type="ECO:0000313" key="3">
    <source>
        <dbReference type="Proteomes" id="UP000193240"/>
    </source>
</evidence>
<evidence type="ECO:0000256" key="1">
    <source>
        <dbReference type="SAM" id="MobiDB-lite"/>
    </source>
</evidence>
<feature type="compositionally biased region" description="Basic and acidic residues" evidence="1">
    <location>
        <begin position="260"/>
        <end position="270"/>
    </location>
</feature>
<protein>
    <submittedName>
        <fullName evidence="2">Uncharacterized protein</fullName>
    </submittedName>
</protein>
<reference evidence="2 3" key="1">
    <citation type="journal article" date="2017" name="Genome Announc.">
        <title>Genome sequence of the saprophytic ascomycete Epicoccum nigrum ICMP 19927 strain isolated from New Zealand.</title>
        <authorList>
            <person name="Fokin M."/>
            <person name="Fleetwood D."/>
            <person name="Weir B.S."/>
            <person name="Villas-Boas S.G."/>
        </authorList>
    </citation>
    <scope>NUCLEOTIDE SEQUENCE [LARGE SCALE GENOMIC DNA]</scope>
    <source>
        <strain evidence="2 3">ICMP 19927</strain>
    </source>
</reference>
<feature type="region of interest" description="Disordered" evidence="1">
    <location>
        <begin position="100"/>
        <end position="119"/>
    </location>
</feature>
<evidence type="ECO:0000313" key="2">
    <source>
        <dbReference type="EMBL" id="OSS48429.1"/>
    </source>
</evidence>
<dbReference type="Proteomes" id="UP000193240">
    <property type="component" value="Unassembled WGS sequence"/>
</dbReference>